<evidence type="ECO:0000256" key="5">
    <source>
        <dbReference type="SAM" id="Phobius"/>
    </source>
</evidence>
<keyword evidence="3 5" id="KW-1133">Transmembrane helix</keyword>
<evidence type="ECO:0000256" key="4">
    <source>
        <dbReference type="ARBA" id="ARBA00023136"/>
    </source>
</evidence>
<feature type="transmembrane region" description="Helical" evidence="5">
    <location>
        <begin position="94"/>
        <end position="117"/>
    </location>
</feature>
<dbReference type="Pfam" id="PF13564">
    <property type="entry name" value="DoxX_2"/>
    <property type="match status" value="1"/>
</dbReference>
<reference evidence="6 7" key="1">
    <citation type="submission" date="2021-07" db="EMBL/GenBank/DDBJ databases">
        <title>Whole Genome Sequence of Nocardia Iowensis.</title>
        <authorList>
            <person name="Lamm A."/>
            <person name="Collins-Fairclough A.M."/>
            <person name="Bunk B."/>
            <person name="Sproer C."/>
        </authorList>
    </citation>
    <scope>NUCLEOTIDE SEQUENCE [LARGE SCALE GENOMIC DNA]</scope>
    <source>
        <strain evidence="6 7">NRRL 5646</strain>
    </source>
</reference>
<evidence type="ECO:0000313" key="6">
    <source>
        <dbReference type="EMBL" id="QXN88764.1"/>
    </source>
</evidence>
<keyword evidence="7" id="KW-1185">Reference proteome</keyword>
<sequence>MHITALTLSALLAVAMLQSGVMKFVRPAWIRQFAEAVHLTTSQLHVLGSLQIAATVGLIWGIWFPPFAIAAAIGLVLYFVGAIVAHIRTGDRNMLGAMVFLTFSIATSIVLGVDVFLT</sequence>
<evidence type="ECO:0000256" key="1">
    <source>
        <dbReference type="ARBA" id="ARBA00004141"/>
    </source>
</evidence>
<keyword evidence="4 5" id="KW-0472">Membrane</keyword>
<organism evidence="6 7">
    <name type="scientific">Nocardia iowensis</name>
    <dbReference type="NCBI Taxonomy" id="204891"/>
    <lineage>
        <taxon>Bacteria</taxon>
        <taxon>Bacillati</taxon>
        <taxon>Actinomycetota</taxon>
        <taxon>Actinomycetes</taxon>
        <taxon>Mycobacteriales</taxon>
        <taxon>Nocardiaceae</taxon>
        <taxon>Nocardia</taxon>
    </lineage>
</organism>
<comment type="subcellular location">
    <subcellularLocation>
        <location evidence="1">Membrane</location>
        <topology evidence="1">Multi-pass membrane protein</topology>
    </subcellularLocation>
</comment>
<feature type="transmembrane region" description="Helical" evidence="5">
    <location>
        <begin position="67"/>
        <end position="88"/>
    </location>
</feature>
<evidence type="ECO:0000313" key="7">
    <source>
        <dbReference type="Proteomes" id="UP000694257"/>
    </source>
</evidence>
<dbReference type="InterPro" id="IPR032808">
    <property type="entry name" value="DoxX"/>
</dbReference>
<dbReference type="RefSeq" id="WP_218469647.1">
    <property type="nucleotide sequence ID" value="NZ_BAABJN010000011.1"/>
</dbReference>
<accession>A0ABX8RGN3</accession>
<feature type="transmembrane region" description="Helical" evidence="5">
    <location>
        <begin position="43"/>
        <end position="60"/>
    </location>
</feature>
<name>A0ABX8RGN3_NOCIO</name>
<protein>
    <submittedName>
        <fullName evidence="6">DoxX family protein</fullName>
    </submittedName>
</protein>
<proteinExistence type="predicted"/>
<dbReference type="Proteomes" id="UP000694257">
    <property type="component" value="Chromosome"/>
</dbReference>
<keyword evidence="2 5" id="KW-0812">Transmembrane</keyword>
<gene>
    <name evidence="6" type="ORF">KV110_24600</name>
</gene>
<dbReference type="EMBL" id="CP078145">
    <property type="protein sequence ID" value="QXN88764.1"/>
    <property type="molecule type" value="Genomic_DNA"/>
</dbReference>
<evidence type="ECO:0000256" key="2">
    <source>
        <dbReference type="ARBA" id="ARBA00022692"/>
    </source>
</evidence>
<evidence type="ECO:0000256" key="3">
    <source>
        <dbReference type="ARBA" id="ARBA00022989"/>
    </source>
</evidence>